<dbReference type="EMBL" id="RHJS01000002">
    <property type="protein sequence ID" value="RRK33735.1"/>
    <property type="molecule type" value="Genomic_DNA"/>
</dbReference>
<dbReference type="SUPFAM" id="SSF53335">
    <property type="entry name" value="S-adenosyl-L-methionine-dependent methyltransferases"/>
    <property type="match status" value="1"/>
</dbReference>
<protein>
    <recommendedName>
        <fullName evidence="3">Methyltransferase domain-containing protein</fullName>
    </recommendedName>
</protein>
<sequence length="323" mass="38271">MLRSYQYTEKSYFEYTFQSNLFRDKQIGIARRFVDMHPIRRDMKETCPICGQAAGNYFFSKWKVDYVCCPVCKSIFAVYDKHTVEEYHDNPELLELRISDVYQEEIMRNRQDTWNEFLEWIEVRAFRFMRRNRNLSIVDYGNRFEGYVDSIRKSQICGNYDLKSSILSVDVDDIQYGKADMVLYLDQMQQEIQPVARIQELKKYLKEDGILILNTRAGSGFDIVTLKEKNARIYPYEHILLPSVKGLVLFLEKNGFEILEITTPGVMDVKYVLDFKDKLDDQENFVKYLLEESSQSILQEFQRFLQKGCLSSFVSVIAKKRKI</sequence>
<proteinExistence type="predicted"/>
<dbReference type="AlphaFoldDB" id="A0A426DLU3"/>
<evidence type="ECO:0000313" key="1">
    <source>
        <dbReference type="EMBL" id="RRK33735.1"/>
    </source>
</evidence>
<evidence type="ECO:0000313" key="2">
    <source>
        <dbReference type="Proteomes" id="UP000274920"/>
    </source>
</evidence>
<evidence type="ECO:0008006" key="3">
    <source>
        <dbReference type="Google" id="ProtNLM"/>
    </source>
</evidence>
<keyword evidence="2" id="KW-1185">Reference proteome</keyword>
<accession>A0A426DLU3</accession>
<dbReference type="InterPro" id="IPR029063">
    <property type="entry name" value="SAM-dependent_MTases_sf"/>
</dbReference>
<dbReference type="Proteomes" id="UP000274920">
    <property type="component" value="Unassembled WGS sequence"/>
</dbReference>
<comment type="caution">
    <text evidence="1">The sequence shown here is derived from an EMBL/GenBank/DDBJ whole genome shotgun (WGS) entry which is preliminary data.</text>
</comment>
<dbReference type="RefSeq" id="WP_125128949.1">
    <property type="nucleotide sequence ID" value="NZ_RHJS01000002.1"/>
</dbReference>
<reference evidence="1" key="1">
    <citation type="submission" date="2018-10" db="EMBL/GenBank/DDBJ databases">
        <title>Schaedlerella arabinophila gen. nov. sp. nov., isolated from the mouse intestinal tract and comparative analysis with the genome of the closely related altered Schaedler flora strain ASF502.</title>
        <authorList>
            <person name="Miyake S."/>
            <person name="Soh M."/>
            <person name="Seedorf H."/>
        </authorList>
    </citation>
    <scope>NUCLEOTIDE SEQUENCE [LARGE SCALE GENOMIC DNA]</scope>
    <source>
        <strain evidence="1">DSM 106076</strain>
    </source>
</reference>
<gene>
    <name evidence="1" type="ORF">EBB54_22015</name>
</gene>
<name>A0A426DLU3_9FIRM</name>
<organism evidence="1 2">
    <name type="scientific">Schaedlerella arabinosiphila</name>
    <dbReference type="NCBI Taxonomy" id="2044587"/>
    <lineage>
        <taxon>Bacteria</taxon>
        <taxon>Bacillati</taxon>
        <taxon>Bacillota</taxon>
        <taxon>Clostridia</taxon>
        <taxon>Lachnospirales</taxon>
        <taxon>Lachnospiraceae</taxon>
        <taxon>Schaedlerella</taxon>
    </lineage>
</organism>
<dbReference type="Gene3D" id="3.40.50.150">
    <property type="entry name" value="Vaccinia Virus protein VP39"/>
    <property type="match status" value="1"/>
</dbReference>